<dbReference type="Pfam" id="PF03009">
    <property type="entry name" value="GDPD"/>
    <property type="match status" value="1"/>
</dbReference>
<keyword evidence="1" id="KW-1133">Transmembrane helix</keyword>
<dbReference type="InterPro" id="IPR017946">
    <property type="entry name" value="PLC-like_Pdiesterase_TIM-brl"/>
</dbReference>
<feature type="transmembrane region" description="Helical" evidence="1">
    <location>
        <begin position="215"/>
        <end position="240"/>
    </location>
</feature>
<dbReference type="InterPro" id="IPR030395">
    <property type="entry name" value="GP_PDE_dom"/>
</dbReference>
<evidence type="ECO:0000313" key="3">
    <source>
        <dbReference type="EMBL" id="AZK91862.1"/>
    </source>
</evidence>
<feature type="domain" description="GP-PDE" evidence="2">
    <location>
        <begin position="339"/>
        <end position="567"/>
    </location>
</feature>
<sequence length="595" mass="68968">MILKEFAGYTREFRRHWLEYLMLFLSLDLLNQFVIIPLFRYITTFVLQAGAIPFVSYQNIITIITTHTVVFIILIIELLLLLVMIYAQFAYLLHGVRAIYSKNLTLKNSFKQIWQNIKKIRLGSLLLLALYFLLVIPFADIVFRTPLLAKIQIPEFILDYMTRTPILLTILIVFYVVVLFFGVRLLFTLPLMVLGQKKTRTAMKKSWQLTKGMQWWPIIWRLFLLAVFVSVILTVFYLAVYGMQLLWDLLPGKYPALILAIANLSLIQIGSELVFIWSGVIALFIIFAPLKIVPMEEKTAKNHASKKLISFVSIIFGLIVITSIVTNIMYLVGVNAHAPVVISHRGVDNKNGVQNTLEALRKTAKEKPDYVEIDLHETKDKQFIVLHDENLQKLTGINKAPHELTLAEITKLTAKEDGHQAKLVSFDQYLKEAKKLHQKLLIEVKTTPNDSKKMLQQFNKKYAKTILQNKYQVQSLDYRVVESLHQINPKLDVFYIQPYNFMYPHSVADGYSMEYSTLNSDFIWQAHLQHHPVYAWTINDEKLMKKMMYEQVDGLITDRVKLAKKAIQEFQDDSSYANRILNYVTVVHMPNDLEA</sequence>
<name>A0A3Q8SQZ0_LACHE</name>
<keyword evidence="1" id="KW-0812">Transmembrane</keyword>
<dbReference type="Proteomes" id="UP000267945">
    <property type="component" value="Chromosome"/>
</dbReference>
<dbReference type="PROSITE" id="PS50267">
    <property type="entry name" value="NA_NEUROTRAN_SYMP_3"/>
    <property type="match status" value="1"/>
</dbReference>
<dbReference type="GO" id="GO:0008081">
    <property type="term" value="F:phosphoric diester hydrolase activity"/>
    <property type="evidence" value="ECO:0007669"/>
    <property type="project" value="InterPro"/>
</dbReference>
<feature type="transmembrane region" description="Helical" evidence="1">
    <location>
        <begin position="260"/>
        <end position="287"/>
    </location>
</feature>
<gene>
    <name evidence="3" type="ORF">LH5_01631</name>
</gene>
<reference evidence="3 4" key="1">
    <citation type="submission" date="2017-02" db="EMBL/GenBank/DDBJ databases">
        <title>Complete genome sequence of Lactobacillus helveticus.</title>
        <authorList>
            <person name="Kim J.F."/>
            <person name="Chung Y."/>
            <person name="Kwak M."/>
        </authorList>
    </citation>
    <scope>NUCLEOTIDE SEQUENCE [LARGE SCALE GENOMIC DNA]</scope>
    <source>
        <strain evidence="3 4">LH5</strain>
    </source>
</reference>
<accession>A0A3Q8SQZ0</accession>
<dbReference type="Gene3D" id="3.20.20.190">
    <property type="entry name" value="Phosphatidylinositol (PI) phosphodiesterase"/>
    <property type="match status" value="1"/>
</dbReference>
<dbReference type="InterPro" id="IPR000175">
    <property type="entry name" value="Na/ntran_symport"/>
</dbReference>
<dbReference type="PANTHER" id="PTHR46211">
    <property type="entry name" value="GLYCEROPHOSPHORYL DIESTER PHOSPHODIESTERASE"/>
    <property type="match status" value="1"/>
</dbReference>
<dbReference type="GeneID" id="99757773"/>
<keyword evidence="1" id="KW-0472">Membrane</keyword>
<evidence type="ECO:0000256" key="1">
    <source>
        <dbReference type="SAM" id="Phobius"/>
    </source>
</evidence>
<feature type="transmembrane region" description="Helical" evidence="1">
    <location>
        <begin position="308"/>
        <end position="332"/>
    </location>
</feature>
<feature type="transmembrane region" description="Helical" evidence="1">
    <location>
        <begin position="20"/>
        <end position="40"/>
    </location>
</feature>
<organism evidence="3 4">
    <name type="scientific">Lactobacillus helveticus</name>
    <name type="common">Lactobacillus suntoryeus</name>
    <dbReference type="NCBI Taxonomy" id="1587"/>
    <lineage>
        <taxon>Bacteria</taxon>
        <taxon>Bacillati</taxon>
        <taxon>Bacillota</taxon>
        <taxon>Bacilli</taxon>
        <taxon>Lactobacillales</taxon>
        <taxon>Lactobacillaceae</taxon>
        <taxon>Lactobacillus</taxon>
    </lineage>
</organism>
<dbReference type="CDD" id="cd08579">
    <property type="entry name" value="GDPD_memb_like"/>
    <property type="match status" value="1"/>
</dbReference>
<dbReference type="EMBL" id="CP019581">
    <property type="protein sequence ID" value="AZK91862.1"/>
    <property type="molecule type" value="Genomic_DNA"/>
</dbReference>
<dbReference type="AlphaFoldDB" id="A0A3Q8SQZ0"/>
<dbReference type="GO" id="GO:0016020">
    <property type="term" value="C:membrane"/>
    <property type="evidence" value="ECO:0007669"/>
    <property type="project" value="InterPro"/>
</dbReference>
<dbReference type="SUPFAM" id="SSF51695">
    <property type="entry name" value="PLC-like phosphodiesterases"/>
    <property type="match status" value="1"/>
</dbReference>
<protein>
    <submittedName>
        <fullName evidence="3">Cytoplasmic glycerophosphodiester phosphodiesterase</fullName>
    </submittedName>
</protein>
<dbReference type="InterPro" id="IPR018476">
    <property type="entry name" value="GlyceroP-diester-Pdiesterase_M"/>
</dbReference>
<dbReference type="GO" id="GO:0006629">
    <property type="term" value="P:lipid metabolic process"/>
    <property type="evidence" value="ECO:0007669"/>
    <property type="project" value="InterPro"/>
</dbReference>
<feature type="transmembrane region" description="Helical" evidence="1">
    <location>
        <begin position="125"/>
        <end position="146"/>
    </location>
</feature>
<dbReference type="Pfam" id="PF10110">
    <property type="entry name" value="GPDPase_memb"/>
    <property type="match status" value="1"/>
</dbReference>
<feature type="transmembrane region" description="Helical" evidence="1">
    <location>
        <begin position="60"/>
        <end position="93"/>
    </location>
</feature>
<evidence type="ECO:0000259" key="2">
    <source>
        <dbReference type="PROSITE" id="PS51704"/>
    </source>
</evidence>
<evidence type="ECO:0000313" key="4">
    <source>
        <dbReference type="Proteomes" id="UP000267945"/>
    </source>
</evidence>
<dbReference type="RefSeq" id="WP_014918073.1">
    <property type="nucleotide sequence ID" value="NZ_CP019581.1"/>
</dbReference>
<dbReference type="PROSITE" id="PS51704">
    <property type="entry name" value="GP_PDE"/>
    <property type="match status" value="1"/>
</dbReference>
<proteinExistence type="predicted"/>
<feature type="transmembrane region" description="Helical" evidence="1">
    <location>
        <begin position="166"/>
        <end position="194"/>
    </location>
</feature>
<dbReference type="PANTHER" id="PTHR46211:SF8">
    <property type="entry name" value="PHOSPHODIESTERASE"/>
    <property type="match status" value="1"/>
</dbReference>